<dbReference type="EMBL" id="ACUX02000007">
    <property type="protein sequence ID" value="EEZ61201.1"/>
    <property type="molecule type" value="Genomic_DNA"/>
</dbReference>
<proteinExistence type="predicted"/>
<evidence type="ECO:0000256" key="4">
    <source>
        <dbReference type="SAM" id="Phobius"/>
    </source>
</evidence>
<keyword evidence="4" id="KW-0472">Membrane</keyword>
<evidence type="ECO:0000256" key="3">
    <source>
        <dbReference type="ARBA" id="ARBA00023163"/>
    </source>
</evidence>
<dbReference type="SMART" id="SM00421">
    <property type="entry name" value="HTH_LUXR"/>
    <property type="match status" value="1"/>
</dbReference>
<feature type="transmembrane region" description="Helical" evidence="4">
    <location>
        <begin position="347"/>
        <end position="366"/>
    </location>
</feature>
<evidence type="ECO:0000313" key="6">
    <source>
        <dbReference type="EMBL" id="EEZ61201.1"/>
    </source>
</evidence>
<dbReference type="HOGENOM" id="CLU_027066_1_0_11"/>
<dbReference type="PANTHER" id="PTHR44688:SF16">
    <property type="entry name" value="DNA-BINDING TRANSCRIPTIONAL ACTIVATOR DEVR_DOSR"/>
    <property type="match status" value="1"/>
</dbReference>
<evidence type="ECO:0000313" key="7">
    <source>
        <dbReference type="Proteomes" id="UP000006001"/>
    </source>
</evidence>
<reference evidence="6" key="1">
    <citation type="submission" date="2009-10" db="EMBL/GenBank/DDBJ databases">
        <authorList>
            <person name="Weinstock G."/>
            <person name="Sodergren E."/>
            <person name="Clifton S."/>
            <person name="Fulton L."/>
            <person name="Fulton B."/>
            <person name="Courtney L."/>
            <person name="Fronick C."/>
            <person name="Harrison M."/>
            <person name="Strong C."/>
            <person name="Farmer C."/>
            <person name="Delahaunty K."/>
            <person name="Markovic C."/>
            <person name="Hall O."/>
            <person name="Minx P."/>
            <person name="Tomlinson C."/>
            <person name="Mitreva M."/>
            <person name="Nelson J."/>
            <person name="Hou S."/>
            <person name="Wollam A."/>
            <person name="Pepin K.H."/>
            <person name="Johnson M."/>
            <person name="Bhonagiri V."/>
            <person name="Nash W.E."/>
            <person name="Warren W."/>
            <person name="Chinwalla A."/>
            <person name="Mardis E.R."/>
            <person name="Wilson R.K."/>
        </authorList>
    </citation>
    <scope>NUCLEOTIDE SEQUENCE [LARGE SCALE GENOMIC DNA]</scope>
    <source>
        <strain evidence="6">ATCC 700122</strain>
    </source>
</reference>
<feature type="transmembrane region" description="Helical" evidence="4">
    <location>
        <begin position="404"/>
        <end position="425"/>
    </location>
</feature>
<keyword evidence="1" id="KW-0805">Transcription regulation</keyword>
<feature type="transmembrane region" description="Helical" evidence="4">
    <location>
        <begin position="231"/>
        <end position="248"/>
    </location>
</feature>
<evidence type="ECO:0000256" key="1">
    <source>
        <dbReference type="ARBA" id="ARBA00023015"/>
    </source>
</evidence>
<feature type="transmembrane region" description="Helical" evidence="4">
    <location>
        <begin position="437"/>
        <end position="460"/>
    </location>
</feature>
<protein>
    <submittedName>
        <fullName evidence="6">Transcriptional regulator, LuxR family</fullName>
    </submittedName>
</protein>
<keyword evidence="4" id="KW-0812">Transmembrane</keyword>
<name>D0WH14_SLAES</name>
<keyword evidence="3" id="KW-0804">Transcription</keyword>
<feature type="transmembrane region" description="Helical" evidence="4">
    <location>
        <begin position="142"/>
        <end position="162"/>
    </location>
</feature>
<dbReference type="InterPro" id="IPR000792">
    <property type="entry name" value="Tscrpt_reg_LuxR_C"/>
</dbReference>
<dbReference type="Gene3D" id="1.10.10.10">
    <property type="entry name" value="Winged helix-like DNA-binding domain superfamily/Winged helix DNA-binding domain"/>
    <property type="match status" value="1"/>
</dbReference>
<dbReference type="AlphaFoldDB" id="D0WH14"/>
<dbReference type="GO" id="GO:0003677">
    <property type="term" value="F:DNA binding"/>
    <property type="evidence" value="ECO:0007669"/>
    <property type="project" value="UniProtKB-KW"/>
</dbReference>
<feature type="transmembrane region" description="Helical" evidence="4">
    <location>
        <begin position="174"/>
        <end position="198"/>
    </location>
</feature>
<feature type="transmembrane region" description="Helical" evidence="4">
    <location>
        <begin position="80"/>
        <end position="99"/>
    </location>
</feature>
<keyword evidence="4" id="KW-1133">Transmembrane helix</keyword>
<organism evidence="6 7">
    <name type="scientific">Slackia exigua (strain ATCC 700122 / DSM 15923 / CIP 105133 / JCM 11022 / KCTC 5966 / S-7)</name>
    <dbReference type="NCBI Taxonomy" id="649764"/>
    <lineage>
        <taxon>Bacteria</taxon>
        <taxon>Bacillati</taxon>
        <taxon>Actinomycetota</taxon>
        <taxon>Coriobacteriia</taxon>
        <taxon>Eggerthellales</taxon>
        <taxon>Eggerthellaceae</taxon>
        <taxon>Slackia</taxon>
    </lineage>
</organism>
<feature type="domain" description="HTH luxR-type" evidence="5">
    <location>
        <begin position="531"/>
        <end position="596"/>
    </location>
</feature>
<dbReference type="STRING" id="649764.HMPREF0762_01279"/>
<evidence type="ECO:0000256" key="2">
    <source>
        <dbReference type="ARBA" id="ARBA00023125"/>
    </source>
</evidence>
<feature type="transmembrane region" description="Helical" evidence="4">
    <location>
        <begin position="285"/>
        <end position="306"/>
    </location>
</feature>
<feature type="transmembrane region" description="Helical" evidence="4">
    <location>
        <begin position="205"/>
        <end position="225"/>
    </location>
</feature>
<dbReference type="InterPro" id="IPR036388">
    <property type="entry name" value="WH-like_DNA-bd_sf"/>
</dbReference>
<dbReference type="InterPro" id="IPR016032">
    <property type="entry name" value="Sig_transdc_resp-reg_C-effctor"/>
</dbReference>
<dbReference type="Proteomes" id="UP000006001">
    <property type="component" value="Unassembled WGS sequence"/>
</dbReference>
<dbReference type="GO" id="GO:0006355">
    <property type="term" value="P:regulation of DNA-templated transcription"/>
    <property type="evidence" value="ECO:0007669"/>
    <property type="project" value="InterPro"/>
</dbReference>
<dbReference type="SUPFAM" id="SSF46894">
    <property type="entry name" value="C-terminal effector domain of the bipartite response regulators"/>
    <property type="match status" value="1"/>
</dbReference>
<dbReference type="CDD" id="cd06170">
    <property type="entry name" value="LuxR_C_like"/>
    <property type="match status" value="1"/>
</dbReference>
<feature type="transmembrane region" description="Helical" evidence="4">
    <location>
        <begin position="318"/>
        <end position="335"/>
    </location>
</feature>
<gene>
    <name evidence="6" type="ORF">HMPREF0762_01279</name>
</gene>
<feature type="transmembrane region" description="Helical" evidence="4">
    <location>
        <begin position="372"/>
        <end position="392"/>
    </location>
</feature>
<dbReference type="Pfam" id="PF00196">
    <property type="entry name" value="GerE"/>
    <property type="match status" value="1"/>
</dbReference>
<feature type="transmembrane region" description="Helical" evidence="4">
    <location>
        <begin position="111"/>
        <end position="130"/>
    </location>
</feature>
<keyword evidence="7" id="KW-1185">Reference proteome</keyword>
<sequence>MRGLAKGGRRAVGRLRFGEGRIRHAKVTFVTLGPCVSDVLSVFFGTFFVQCCTLGDIEGKWRGFMTEQDMCASNGLQRSSLVTLCLAVLGFAVFLSAVWTARSDAAGIPDYTVHIARFVKVAGCLCIAWLFRSSVPSVKKLFFVSTACVAIHLVAYTLLALLDPSRGEVLPLNIFSGLFAGIGEAGITLLFAHLIASFDARLSSVALPVAYLLNEFFYATCLYLPPEAVLAARPACKALGIVLLAVCLKRKTHARSERENPMQYGLPHKSSEEQVLSFLSQGREWALLFVSATLFPFVFGLVAHICSSEGMKSGLYDSTNEIFALATLALLVIYGSLRGEKLSFTEMLCYSVPLFATGCALLPFLWLTDSPLSGSMVKCAYTIFQVMFWMILAQRAYDDPRHVYLYFGLYYGLFELATALARLIASGLNEWFYANAGLIWAIACVCLWLMALYGLFFFLIGSRMGMRTDVVRGMDASHKEGAALEGIDLEGGISNAALGEACERGASEAPADIERERERHAVVNFADRLEAFCKEYGLSAREQEVLVEAVHGYSMDGIGRKLFISRETVKTHLRHVYLKAGVANKQQLIEFIDRYAVR</sequence>
<accession>D0WH14</accession>
<dbReference type="PRINTS" id="PR00038">
    <property type="entry name" value="HTHLUXR"/>
</dbReference>
<evidence type="ECO:0000259" key="5">
    <source>
        <dbReference type="PROSITE" id="PS50043"/>
    </source>
</evidence>
<dbReference type="PROSITE" id="PS50043">
    <property type="entry name" value="HTH_LUXR_2"/>
    <property type="match status" value="1"/>
</dbReference>
<keyword evidence="2" id="KW-0238">DNA-binding</keyword>
<dbReference type="PANTHER" id="PTHR44688">
    <property type="entry name" value="DNA-BINDING TRANSCRIPTIONAL ACTIVATOR DEVR_DOSR"/>
    <property type="match status" value="1"/>
</dbReference>
<dbReference type="OrthoDB" id="9808843at2"/>
<comment type="caution">
    <text evidence="6">The sequence shown here is derived from an EMBL/GenBank/DDBJ whole genome shotgun (WGS) entry which is preliminary data.</text>
</comment>
<dbReference type="eggNOG" id="COG2197">
    <property type="taxonomic scope" value="Bacteria"/>
</dbReference>